<dbReference type="EMBL" id="JAPDOB010000001">
    <property type="protein sequence ID" value="MCW3797407.1"/>
    <property type="molecule type" value="Genomic_DNA"/>
</dbReference>
<evidence type="ECO:0000256" key="2">
    <source>
        <dbReference type="SAM" id="SignalP"/>
    </source>
</evidence>
<gene>
    <name evidence="3" type="ORF">OMW55_06260</name>
</gene>
<keyword evidence="2" id="KW-0732">Signal</keyword>
<accession>A0ABT3JEA8</accession>
<reference evidence="3 4" key="1">
    <citation type="submission" date="2022-10" db="EMBL/GenBank/DDBJ databases">
        <title>Sphingomonas sp.</title>
        <authorList>
            <person name="Jin C."/>
        </authorList>
    </citation>
    <scope>NUCLEOTIDE SEQUENCE [LARGE SCALE GENOMIC DNA]</scope>
    <source>
        <strain evidence="3 4">BN140010</strain>
    </source>
</reference>
<dbReference type="Proteomes" id="UP001526246">
    <property type="component" value="Unassembled WGS sequence"/>
</dbReference>
<keyword evidence="1" id="KW-0472">Membrane</keyword>
<protein>
    <submittedName>
        <fullName evidence="3">Uncharacterized protein</fullName>
    </submittedName>
</protein>
<evidence type="ECO:0000313" key="3">
    <source>
        <dbReference type="EMBL" id="MCW3797407.1"/>
    </source>
</evidence>
<sequence length="256" mass="28084">MLARQSKSWSALLIALASIVGSFGLAAPAEALPKSVGKGYCTLRHPVEALTSTRATCESQHVIQRRSGGTDDSNTIWLNTTLHSGLDRSTCKPWSEERPPFEVGDENLQRAYMMGTWANGFHFFLYDHHGTGDLTIEDWDASTHLLHAYAAIVNLPQKEIGYFAYQLQRLRAEPPQTTQFIDTVLGVLFDVIEVAAGTVYSIIAVVVGALFNPWDTLWNLIALVPLILATTLEAIYMLVVNAVALFTGGSMLSCQI</sequence>
<name>A0ABT3JEA8_9SPHN</name>
<feature type="chain" id="PRO_5045878808" evidence="2">
    <location>
        <begin position="27"/>
        <end position="256"/>
    </location>
</feature>
<dbReference type="RefSeq" id="WP_264881642.1">
    <property type="nucleotide sequence ID" value="NZ_JAPDOB010000001.1"/>
</dbReference>
<proteinExistence type="predicted"/>
<comment type="caution">
    <text evidence="3">The sequence shown here is derived from an EMBL/GenBank/DDBJ whole genome shotgun (WGS) entry which is preliminary data.</text>
</comment>
<feature type="transmembrane region" description="Helical" evidence="1">
    <location>
        <begin position="217"/>
        <end position="239"/>
    </location>
</feature>
<feature type="transmembrane region" description="Helical" evidence="1">
    <location>
        <begin position="184"/>
        <end position="210"/>
    </location>
</feature>
<organism evidence="3 4">
    <name type="scientific">Sphingomonas arvum</name>
    <dbReference type="NCBI Taxonomy" id="2992113"/>
    <lineage>
        <taxon>Bacteria</taxon>
        <taxon>Pseudomonadati</taxon>
        <taxon>Pseudomonadota</taxon>
        <taxon>Alphaproteobacteria</taxon>
        <taxon>Sphingomonadales</taxon>
        <taxon>Sphingomonadaceae</taxon>
        <taxon>Sphingomonas</taxon>
    </lineage>
</organism>
<evidence type="ECO:0000256" key="1">
    <source>
        <dbReference type="SAM" id="Phobius"/>
    </source>
</evidence>
<keyword evidence="1" id="KW-1133">Transmembrane helix</keyword>
<keyword evidence="1" id="KW-0812">Transmembrane</keyword>
<keyword evidence="4" id="KW-1185">Reference proteome</keyword>
<feature type="signal peptide" evidence="2">
    <location>
        <begin position="1"/>
        <end position="26"/>
    </location>
</feature>
<evidence type="ECO:0000313" key="4">
    <source>
        <dbReference type="Proteomes" id="UP001526246"/>
    </source>
</evidence>